<dbReference type="InterPro" id="IPR041664">
    <property type="entry name" value="AAA_16"/>
</dbReference>
<proteinExistence type="predicted"/>
<dbReference type="InterPro" id="IPR027417">
    <property type="entry name" value="P-loop_NTPase"/>
</dbReference>
<dbReference type="PANTHER" id="PTHR34301">
    <property type="entry name" value="DNA-BINDING PROTEIN-RELATED"/>
    <property type="match status" value="1"/>
</dbReference>
<dbReference type="Pfam" id="PF13191">
    <property type="entry name" value="AAA_16"/>
    <property type="match status" value="1"/>
</dbReference>
<dbReference type="RefSeq" id="WP_070319439.1">
    <property type="nucleotide sequence ID" value="NZ_JAUSVM010000001.1"/>
</dbReference>
<dbReference type="EMBL" id="JAUSVM010000001">
    <property type="protein sequence ID" value="MDQ0425614.1"/>
    <property type="molecule type" value="Genomic_DNA"/>
</dbReference>
<evidence type="ECO:0000313" key="3">
    <source>
        <dbReference type="Proteomes" id="UP001240250"/>
    </source>
</evidence>
<organism evidence="2 3">
    <name type="scientific">Cellulomonas iranensis</name>
    <dbReference type="NCBI Taxonomy" id="76862"/>
    <lineage>
        <taxon>Bacteria</taxon>
        <taxon>Bacillati</taxon>
        <taxon>Actinomycetota</taxon>
        <taxon>Actinomycetes</taxon>
        <taxon>Micrococcales</taxon>
        <taxon>Cellulomonadaceae</taxon>
        <taxon>Cellulomonas</taxon>
    </lineage>
</organism>
<gene>
    <name evidence="2" type="ORF">JO380_001995</name>
</gene>
<accession>A0ABU0GJR6</accession>
<reference evidence="2 3" key="1">
    <citation type="submission" date="2023-07" db="EMBL/GenBank/DDBJ databases">
        <title>Sequencing the genomes of 1000 actinobacteria strains.</title>
        <authorList>
            <person name="Klenk H.-P."/>
        </authorList>
    </citation>
    <scope>NUCLEOTIDE SEQUENCE [LARGE SCALE GENOMIC DNA]</scope>
    <source>
        <strain evidence="2 3">DSM 14785</strain>
    </source>
</reference>
<feature type="domain" description="Orc1-like AAA ATPase" evidence="1">
    <location>
        <begin position="20"/>
        <end position="194"/>
    </location>
</feature>
<evidence type="ECO:0000259" key="1">
    <source>
        <dbReference type="Pfam" id="PF13191"/>
    </source>
</evidence>
<name>A0ABU0GJR6_9CELL</name>
<sequence>MDRALNPYAPGSGLRPPAMVGREAQVEAFDTVVARTGNHLHNRGMVLSGLRGVGKTVLLNELRAHADSHGWFTVAIEAVPGDAGARAVRGKLARELLVAARRYNRPGARERLKGVLGSIGSFSATIGVAGVSLGIETTEGRADTGQVDLDLEEMVDDVATALRPEGKGFAIFIDEMQDVDDELLTALLAVQHAAGQRQWPFYVIGAGLPSLPSTLSESRSYAERLFDYHEIGPLSRDAAGAALATPAEKVGARYGAQALDLLVEAAAGYPYFLQEYGKAIWDVAPAKVFTEADAERALELGRAQLDQGFFPARWDRATPAERAYLRAMAEDGDGGSRSGEVARRLGKQIGSLGPTRAQLIAKGLVYAPEHGRIAFTVPGMSDYIGRQRTE</sequence>
<keyword evidence="3" id="KW-1185">Reference proteome</keyword>
<protein>
    <recommendedName>
        <fullName evidence="1">Orc1-like AAA ATPase domain-containing protein</fullName>
    </recommendedName>
</protein>
<dbReference type="Gene3D" id="3.40.50.300">
    <property type="entry name" value="P-loop containing nucleotide triphosphate hydrolases"/>
    <property type="match status" value="1"/>
</dbReference>
<dbReference type="Proteomes" id="UP001240250">
    <property type="component" value="Unassembled WGS sequence"/>
</dbReference>
<comment type="caution">
    <text evidence="2">The sequence shown here is derived from an EMBL/GenBank/DDBJ whole genome shotgun (WGS) entry which is preliminary data.</text>
</comment>
<dbReference type="SUPFAM" id="SSF52540">
    <property type="entry name" value="P-loop containing nucleoside triphosphate hydrolases"/>
    <property type="match status" value="1"/>
</dbReference>
<evidence type="ECO:0000313" key="2">
    <source>
        <dbReference type="EMBL" id="MDQ0425614.1"/>
    </source>
</evidence>
<dbReference type="PANTHER" id="PTHR34301:SF8">
    <property type="entry name" value="ATPASE DOMAIN-CONTAINING PROTEIN"/>
    <property type="match status" value="1"/>
</dbReference>